<evidence type="ECO:0000313" key="4">
    <source>
        <dbReference type="Proteomes" id="UP000515163"/>
    </source>
</evidence>
<dbReference type="InParanoid" id="A0A6P8J606"/>
<evidence type="ECO:0000313" key="5">
    <source>
        <dbReference type="RefSeq" id="XP_031572815.1"/>
    </source>
</evidence>
<dbReference type="InterPro" id="IPR001849">
    <property type="entry name" value="PH_domain"/>
</dbReference>
<dbReference type="RefSeq" id="XP_031572815.1">
    <property type="nucleotide sequence ID" value="XM_031716955.1"/>
</dbReference>
<proteinExistence type="inferred from homology"/>
<feature type="region of interest" description="Disordered" evidence="2">
    <location>
        <begin position="137"/>
        <end position="307"/>
    </location>
</feature>
<dbReference type="Gene3D" id="2.30.29.30">
    <property type="entry name" value="Pleckstrin-homology domain (PH domain)/Phosphotyrosine-binding domain (PTB)"/>
    <property type="match status" value="1"/>
</dbReference>
<dbReference type="AlphaFoldDB" id="A0A6P8J606"/>
<feature type="compositionally biased region" description="Low complexity" evidence="2">
    <location>
        <begin position="137"/>
        <end position="149"/>
    </location>
</feature>
<name>A0A6P8J606_ACTTE</name>
<dbReference type="OrthoDB" id="337660at2759"/>
<dbReference type="InterPro" id="IPR043129">
    <property type="entry name" value="ATPase_NBD"/>
</dbReference>
<dbReference type="Gene3D" id="3.90.640.10">
    <property type="entry name" value="Actin, Chain A, domain 4"/>
    <property type="match status" value="1"/>
</dbReference>
<dbReference type="KEGG" id="aten:116306834"/>
<organism evidence="4 5">
    <name type="scientific">Actinia tenebrosa</name>
    <name type="common">Australian red waratah sea anemone</name>
    <dbReference type="NCBI Taxonomy" id="6105"/>
    <lineage>
        <taxon>Eukaryota</taxon>
        <taxon>Metazoa</taxon>
        <taxon>Cnidaria</taxon>
        <taxon>Anthozoa</taxon>
        <taxon>Hexacorallia</taxon>
        <taxon>Actiniaria</taxon>
        <taxon>Actiniidae</taxon>
        <taxon>Actinia</taxon>
    </lineage>
</organism>
<dbReference type="SUPFAM" id="SSF53067">
    <property type="entry name" value="Actin-like ATPase domain"/>
    <property type="match status" value="2"/>
</dbReference>
<accession>A0A6P8J606</accession>
<feature type="domain" description="PH" evidence="3">
    <location>
        <begin position="368"/>
        <end position="468"/>
    </location>
</feature>
<feature type="compositionally biased region" description="Basic and acidic residues" evidence="2">
    <location>
        <begin position="202"/>
        <end position="214"/>
    </location>
</feature>
<feature type="compositionally biased region" description="Basic and acidic residues" evidence="2">
    <location>
        <begin position="238"/>
        <end position="285"/>
    </location>
</feature>
<comment type="similarity">
    <text evidence="1">Belongs to the actin family.</text>
</comment>
<feature type="unsure residue" description="D or N" evidence="5">
    <location>
        <position position="345"/>
    </location>
</feature>
<dbReference type="SUPFAM" id="SSF50729">
    <property type="entry name" value="PH domain-like"/>
    <property type="match status" value="1"/>
</dbReference>
<evidence type="ECO:0000259" key="3">
    <source>
        <dbReference type="PROSITE" id="PS50003"/>
    </source>
</evidence>
<keyword evidence="4" id="KW-1185">Reference proteome</keyword>
<dbReference type="SMART" id="SM00233">
    <property type="entry name" value="PH"/>
    <property type="match status" value="1"/>
</dbReference>
<dbReference type="Pfam" id="PF00022">
    <property type="entry name" value="Actin"/>
    <property type="match status" value="1"/>
</dbReference>
<dbReference type="Gene3D" id="3.30.420.40">
    <property type="match status" value="2"/>
</dbReference>
<dbReference type="SMART" id="SM00268">
    <property type="entry name" value="ACTIN"/>
    <property type="match status" value="1"/>
</dbReference>
<reference evidence="5" key="1">
    <citation type="submission" date="2025-08" db="UniProtKB">
        <authorList>
            <consortium name="RefSeq"/>
        </authorList>
    </citation>
    <scope>IDENTIFICATION</scope>
    <source>
        <tissue evidence="5">Tentacle</tissue>
    </source>
</reference>
<protein>
    <submittedName>
        <fullName evidence="5">Uncharacterized protein LOC116306834</fullName>
    </submittedName>
</protein>
<dbReference type="InterPro" id="IPR011993">
    <property type="entry name" value="PH-like_dom_sf"/>
</dbReference>
<sequence length="857" mass="95317">MSSQVQEEVEKLKELYKTSSRALENWPKSDHVSSCDDKAFVELLEELTDLELEAAVHGLQRQIEVELLLVKNLERLRIINSGECPDTNSKLISSQTKVARLRSRLLRCLSKQLNNQGHKESVLPPWHSKIGNEEVTTATTAETQNDTTTGGPGDVRDGSAEIGIAADQPTDSGEDNQLYKSGSTTSGSSEHSEVEGVSFNKTEIENLHWVEPKDLSTTSPVSKGTECESSSKEVGNVAKDKSPQKDAPEKGSKPAGEENGKKKIQETLEKNLHEKGHNEHKKSISESDVSPPPKPPPYSSQEKKNADLKALFPDDEDMTDGYLMTEQPQMRDWDPTLLLQDLFVDKKDNETKEEQAAAAPEEPPSFGVVRMAGYMDKLPSTYKQKKSTVFKGWKKRHFKAFDGQLFYFEDHRNHEPLGMVDLEGCSVVISGERMLELIDSEGKAALKVRCATPAEAQDWKEAIEEEAKTKITQNVECTDSSPEGSVIVIDLGSSSVKAGFASEEAWPQVVFPCVCAELKEDESDCVYGFDALVPERRKKSILRFPLRRSLKIDKLKFSPSALTGILEHVFSMLKVNPAKHKVIMTLPQNTSLNEKGELVDILLGFFGVEACYLQHQSILALYSYSAVSGIIVDIGDHIDVIPVVEGCVIEAGASRLPYGGRQITDMLARLLTEKGHRFFAEVESYITRYIKEKACYVSESKTSDDEDMPCHPIDVMLAKYNIPDGTKKVTFDTARYRCTEGLFKPHVWGKDHPGIQDLTYKAIMACSMDVRKQMCRSIYLSGGGSMLPGFPERLQTEVSALLPPHNIVQVHAGTDRHYSAFIGASVVANLPLFEEHCITQDDWNDIGVDALEKWENL</sequence>
<dbReference type="Pfam" id="PF00169">
    <property type="entry name" value="PH"/>
    <property type="match status" value="1"/>
</dbReference>
<evidence type="ECO:0000256" key="1">
    <source>
        <dbReference type="RuleBase" id="RU000487"/>
    </source>
</evidence>
<dbReference type="PROSITE" id="PS50003">
    <property type="entry name" value="PH_DOMAIN"/>
    <property type="match status" value="1"/>
</dbReference>
<evidence type="ECO:0000256" key="2">
    <source>
        <dbReference type="SAM" id="MobiDB-lite"/>
    </source>
</evidence>
<gene>
    <name evidence="5" type="primary">LOC116306834</name>
</gene>
<dbReference type="PANTHER" id="PTHR11937">
    <property type="entry name" value="ACTIN"/>
    <property type="match status" value="1"/>
</dbReference>
<dbReference type="Proteomes" id="UP000515163">
    <property type="component" value="Unplaced"/>
</dbReference>
<dbReference type="InterPro" id="IPR004000">
    <property type="entry name" value="Actin"/>
</dbReference>
<dbReference type="CDD" id="cd00821">
    <property type="entry name" value="PH"/>
    <property type="match status" value="1"/>
</dbReference>